<dbReference type="EC" id="1.14.13.148" evidence="6"/>
<proteinExistence type="inferred from homology"/>
<keyword evidence="2" id="KW-0285">Flavoprotein</keyword>
<dbReference type="GO" id="GO:0004499">
    <property type="term" value="F:N,N-dimethylaniline monooxygenase activity"/>
    <property type="evidence" value="ECO:0007669"/>
    <property type="project" value="InterPro"/>
</dbReference>
<sequence>MRRAAAGTRSARIGVVGAGIAGLVATKVLRRVGHEVLTFDRTPDVGGVWSTMRHYPGLKTQNTRHTYTFTDHEPPSSWPDFPSAAQWQSHIAAYVERFDLADSLKLSTGIAHAAPTADGWTLTTEAGENHGIDHLVVANGVFSVPRILQWPGADTYAASGGIVKAPSQRLTLDEARGRNVIVVGYGKSACDVAVSLSTVADSVTIVARRLLWKGSKRMLGRDIEDIAMTRMTETMFAHPGVFRPAWSLIRRLTIADQHLGDVGLIPDGRFEDIGQSTSSMMSDGFIQSVRSGAIVVKRDRAVVSLGAGRNAQLDDGAVIPADLVVAATGFEQAVPFLDGAVNIHDEDGNFELFRRILPHDVPNLTFCGYNSSVFSTINAEIGAVWTAAYLAGALQLPPVEQRREQVALELAYMKARTNGNHARGTSVIPFSIRNIDEMLADLGVPLSRWKRLAQWGRRVLPRDYRDAIEGVLRDIGA</sequence>
<dbReference type="PANTHER" id="PTHR23023">
    <property type="entry name" value="DIMETHYLANILINE MONOOXYGENASE"/>
    <property type="match status" value="1"/>
</dbReference>
<protein>
    <recommendedName>
        <fullName evidence="7">Trimethylamine monooxygenase</fullName>
        <ecNumber evidence="6">1.14.13.148</ecNumber>
    </recommendedName>
</protein>
<dbReference type="EMBL" id="QYUK01000011">
    <property type="protein sequence ID" value="RJF88105.1"/>
    <property type="molecule type" value="Genomic_DNA"/>
</dbReference>
<gene>
    <name evidence="8" type="ORF">D3874_14650</name>
</gene>
<reference evidence="8 9" key="1">
    <citation type="submission" date="2018-09" db="EMBL/GenBank/DDBJ databases">
        <authorList>
            <person name="Zhu H."/>
        </authorList>
    </citation>
    <scope>NUCLEOTIDE SEQUENCE [LARGE SCALE GENOMIC DNA]</scope>
    <source>
        <strain evidence="8 9">K1W22B-8</strain>
    </source>
</reference>
<dbReference type="InterPro" id="IPR036291">
    <property type="entry name" value="NAD(P)-bd_dom_sf"/>
</dbReference>
<dbReference type="InterPro" id="IPR036188">
    <property type="entry name" value="FAD/NAD-bd_sf"/>
</dbReference>
<name>A0A418WDJ4_9PROT</name>
<dbReference type="SUPFAM" id="SSF51735">
    <property type="entry name" value="NAD(P)-binding Rossmann-fold domains"/>
    <property type="match status" value="1"/>
</dbReference>
<evidence type="ECO:0000256" key="7">
    <source>
        <dbReference type="ARBA" id="ARBA00035159"/>
    </source>
</evidence>
<evidence type="ECO:0000256" key="4">
    <source>
        <dbReference type="ARBA" id="ARBA00022857"/>
    </source>
</evidence>
<dbReference type="GO" id="GO:0050661">
    <property type="term" value="F:NADP binding"/>
    <property type="evidence" value="ECO:0007669"/>
    <property type="project" value="InterPro"/>
</dbReference>
<dbReference type="AlphaFoldDB" id="A0A418WDJ4"/>
<comment type="similarity">
    <text evidence="1">Belongs to the FMO family.</text>
</comment>
<dbReference type="InterPro" id="IPR020946">
    <property type="entry name" value="Flavin_mOase-like"/>
</dbReference>
<dbReference type="OrthoDB" id="9808049at2"/>
<evidence type="ECO:0000313" key="9">
    <source>
        <dbReference type="Proteomes" id="UP000284605"/>
    </source>
</evidence>
<dbReference type="RefSeq" id="WP_119778741.1">
    <property type="nucleotide sequence ID" value="NZ_QYUK01000011.1"/>
</dbReference>
<evidence type="ECO:0000313" key="8">
    <source>
        <dbReference type="EMBL" id="RJF88105.1"/>
    </source>
</evidence>
<keyword evidence="4" id="KW-0521">NADP</keyword>
<dbReference type="Pfam" id="PF00743">
    <property type="entry name" value="FMO-like"/>
    <property type="match status" value="1"/>
</dbReference>
<dbReference type="InterPro" id="IPR050346">
    <property type="entry name" value="FMO-like"/>
</dbReference>
<dbReference type="GO" id="GO:0050660">
    <property type="term" value="F:flavin adenine dinucleotide binding"/>
    <property type="evidence" value="ECO:0007669"/>
    <property type="project" value="InterPro"/>
</dbReference>
<dbReference type="Gene3D" id="3.50.50.60">
    <property type="entry name" value="FAD/NAD(P)-binding domain"/>
    <property type="match status" value="1"/>
</dbReference>
<keyword evidence="3" id="KW-0274">FAD</keyword>
<evidence type="ECO:0000256" key="2">
    <source>
        <dbReference type="ARBA" id="ARBA00022630"/>
    </source>
</evidence>
<dbReference type="GO" id="GO:0034899">
    <property type="term" value="F:trimethylamine monooxygenase activity"/>
    <property type="evidence" value="ECO:0007669"/>
    <property type="project" value="UniProtKB-EC"/>
</dbReference>
<comment type="caution">
    <text evidence="8">The sequence shown here is derived from an EMBL/GenBank/DDBJ whole genome shotgun (WGS) entry which is preliminary data.</text>
</comment>
<evidence type="ECO:0000256" key="1">
    <source>
        <dbReference type="ARBA" id="ARBA00009183"/>
    </source>
</evidence>
<organism evidence="8 9">
    <name type="scientific">Oleomonas cavernae</name>
    <dbReference type="NCBI Taxonomy" id="2320859"/>
    <lineage>
        <taxon>Bacteria</taxon>
        <taxon>Pseudomonadati</taxon>
        <taxon>Pseudomonadota</taxon>
        <taxon>Alphaproteobacteria</taxon>
        <taxon>Acetobacterales</taxon>
        <taxon>Acetobacteraceae</taxon>
        <taxon>Oleomonas</taxon>
    </lineage>
</organism>
<dbReference type="PIRSF" id="PIRSF000332">
    <property type="entry name" value="FMO"/>
    <property type="match status" value="1"/>
</dbReference>
<keyword evidence="9" id="KW-1185">Reference proteome</keyword>
<keyword evidence="5" id="KW-0560">Oxidoreductase</keyword>
<evidence type="ECO:0000256" key="3">
    <source>
        <dbReference type="ARBA" id="ARBA00022827"/>
    </source>
</evidence>
<evidence type="ECO:0000256" key="5">
    <source>
        <dbReference type="ARBA" id="ARBA00023002"/>
    </source>
</evidence>
<dbReference type="Proteomes" id="UP000284605">
    <property type="component" value="Unassembled WGS sequence"/>
</dbReference>
<dbReference type="SUPFAM" id="SSF51905">
    <property type="entry name" value="FAD/NAD(P)-binding domain"/>
    <property type="match status" value="2"/>
</dbReference>
<accession>A0A418WDJ4</accession>
<dbReference type="InterPro" id="IPR000960">
    <property type="entry name" value="Flavin_mOase"/>
</dbReference>
<evidence type="ECO:0000256" key="6">
    <source>
        <dbReference type="ARBA" id="ARBA00034528"/>
    </source>
</evidence>
<dbReference type="PRINTS" id="PR00370">
    <property type="entry name" value="FMOXYGENASE"/>
</dbReference>